<feature type="compositionally biased region" description="Basic and acidic residues" evidence="1">
    <location>
        <begin position="179"/>
        <end position="188"/>
    </location>
</feature>
<sequence length="645" mass="68817">MLNWGFADKFLNLQAFVRSLIRTDEAGEDLYSGLEDREDEAVDHMVGLVHDDYPFEHNTWTGGVKADEVKVNKGHPRPTDSSDQQESEEMDREYGNQGGGDDGVQSREGRGQPSMRQDEAHIGGQPSSSGVADMVRQVAEAYEGQLLHLFEGGYSPGRPSFSQAPSFHSRQTKQGTADTRGDVPRTDELAGNAATGEKSAPCGTAAGDPESGRPTALSEGTDTTAMPLASPGVDVFVAGSQPSSCIPAIDEASGVDSASAEGATTFSQPPGPSSSVISESQPQVPSDVSHTNTEPAPGSTVDAIPTELPVLPSSIHQVLTDVSDTVGVPFAASIVETVATQLLVLPSTLHQESPPQTDISGTTLPILPAAETPSAVAMSGSCPGTFYTASNVLAHVDTPNLSQQLLPPSSSQAITLQPTSSPTIEPMLHDVEDDVGGSVATEEDEVLTKKTPSKPRKAGRAVKLKTVGPPDGFKRYSKRERRSPDRYTPAEGPEKQEPVKRVRRGPKEKEKVVPSVAEPSITIKETTSFIGGFTPFLPPNPVKRAAFLQVMKDAKTQSAAKDCAFQVDTLMPLFDSSRVASEKAIDCVVAFIRKRRDGLPPSRFDFMEASFFSDLLTNFGEFKACSAKQDFSFSPSLRKAFTDRP</sequence>
<comment type="caution">
    <text evidence="2">The sequence shown here is derived from an EMBL/GenBank/DDBJ whole genome shotgun (WGS) entry which is preliminary data.</text>
</comment>
<evidence type="ECO:0000313" key="2">
    <source>
        <dbReference type="EMBL" id="KAF2560873.1"/>
    </source>
</evidence>
<feature type="compositionally biased region" description="Polar residues" evidence="1">
    <location>
        <begin position="160"/>
        <end position="177"/>
    </location>
</feature>
<feature type="compositionally biased region" description="Polar residues" evidence="1">
    <location>
        <begin position="262"/>
        <end position="294"/>
    </location>
</feature>
<accession>A0A8S9HS57</accession>
<feature type="compositionally biased region" description="Basic residues" evidence="1">
    <location>
        <begin position="451"/>
        <end position="463"/>
    </location>
</feature>
<protein>
    <submittedName>
        <fullName evidence="2">Uncharacterized protein</fullName>
    </submittedName>
</protein>
<name>A0A8S9HS57_BRACR</name>
<evidence type="ECO:0000256" key="1">
    <source>
        <dbReference type="SAM" id="MobiDB-lite"/>
    </source>
</evidence>
<feature type="compositionally biased region" description="Acidic residues" evidence="1">
    <location>
        <begin position="431"/>
        <end position="445"/>
    </location>
</feature>
<feature type="region of interest" description="Disordered" evidence="1">
    <location>
        <begin position="256"/>
        <end position="298"/>
    </location>
</feature>
<feature type="region of interest" description="Disordered" evidence="1">
    <location>
        <begin position="67"/>
        <end position="130"/>
    </location>
</feature>
<gene>
    <name evidence="2" type="ORF">F2Q70_00014271</name>
</gene>
<feature type="region of interest" description="Disordered" evidence="1">
    <location>
        <begin position="153"/>
        <end position="224"/>
    </location>
</feature>
<dbReference type="AlphaFoldDB" id="A0A8S9HS57"/>
<feature type="compositionally biased region" description="Basic and acidic residues" evidence="1">
    <location>
        <begin position="492"/>
        <end position="512"/>
    </location>
</feature>
<reference evidence="2" key="1">
    <citation type="submission" date="2019-12" db="EMBL/GenBank/DDBJ databases">
        <title>Genome sequencing and annotation of Brassica cretica.</title>
        <authorList>
            <person name="Studholme D.J."/>
            <person name="Sarris P.F."/>
        </authorList>
    </citation>
    <scope>NUCLEOTIDE SEQUENCE</scope>
    <source>
        <strain evidence="2">PFS-102/07</strain>
        <tissue evidence="2">Leaf</tissue>
    </source>
</reference>
<dbReference type="EMBL" id="QGKY02001250">
    <property type="protein sequence ID" value="KAF2560873.1"/>
    <property type="molecule type" value="Genomic_DNA"/>
</dbReference>
<feature type="compositionally biased region" description="Basic and acidic residues" evidence="1">
    <location>
        <begin position="104"/>
        <end position="121"/>
    </location>
</feature>
<proteinExistence type="predicted"/>
<feature type="compositionally biased region" description="Low complexity" evidence="1">
    <location>
        <begin position="403"/>
        <end position="412"/>
    </location>
</feature>
<organism evidence="2">
    <name type="scientific">Brassica cretica</name>
    <name type="common">Mustard</name>
    <dbReference type="NCBI Taxonomy" id="69181"/>
    <lineage>
        <taxon>Eukaryota</taxon>
        <taxon>Viridiplantae</taxon>
        <taxon>Streptophyta</taxon>
        <taxon>Embryophyta</taxon>
        <taxon>Tracheophyta</taxon>
        <taxon>Spermatophyta</taxon>
        <taxon>Magnoliopsida</taxon>
        <taxon>eudicotyledons</taxon>
        <taxon>Gunneridae</taxon>
        <taxon>Pentapetalae</taxon>
        <taxon>rosids</taxon>
        <taxon>malvids</taxon>
        <taxon>Brassicales</taxon>
        <taxon>Brassicaceae</taxon>
        <taxon>Brassiceae</taxon>
        <taxon>Brassica</taxon>
    </lineage>
</organism>
<feature type="compositionally biased region" description="Polar residues" evidence="1">
    <location>
        <begin position="413"/>
        <end position="423"/>
    </location>
</feature>
<feature type="region of interest" description="Disordered" evidence="1">
    <location>
        <begin position="403"/>
        <end position="513"/>
    </location>
</feature>